<feature type="compositionally biased region" description="Acidic residues" evidence="1">
    <location>
        <begin position="835"/>
        <end position="848"/>
    </location>
</feature>
<proteinExistence type="predicted"/>
<feature type="compositionally biased region" description="Basic and acidic residues" evidence="1">
    <location>
        <begin position="968"/>
        <end position="981"/>
    </location>
</feature>
<name>A0ABM0M6J1_SACKO</name>
<gene>
    <name evidence="3" type="primary">LOC102805419</name>
</gene>
<feature type="compositionally biased region" description="Basic and acidic residues" evidence="1">
    <location>
        <begin position="1013"/>
        <end position="1024"/>
    </location>
</feature>
<evidence type="ECO:0000256" key="1">
    <source>
        <dbReference type="SAM" id="MobiDB-lite"/>
    </source>
</evidence>
<evidence type="ECO:0000313" key="3">
    <source>
        <dbReference type="RefSeq" id="XP_006815632.1"/>
    </source>
</evidence>
<organism evidence="2 3">
    <name type="scientific">Saccoglossus kowalevskii</name>
    <name type="common">Acorn worm</name>
    <dbReference type="NCBI Taxonomy" id="10224"/>
    <lineage>
        <taxon>Eukaryota</taxon>
        <taxon>Metazoa</taxon>
        <taxon>Hemichordata</taxon>
        <taxon>Enteropneusta</taxon>
        <taxon>Harrimaniidae</taxon>
        <taxon>Saccoglossus</taxon>
    </lineage>
</organism>
<sequence>MADGNDYELRKKRDNMEKAPLSPNSGKMKDFFGKFVYGKTTYNRRQANKAVLPPSSPSKPSERTLTRTGAPKTLSPKPKSPTKQTSPRKTSKPMDRAAPVTKSKEPKSSVNAQKTKEFIASSHRGKTSQVSTKERKLSEGKNVVGTHKTKAPILDSKILVSSEISTSSLDAKAPRRNTLPKAHKVEPSRMRDKRHSDVQIIKHSKKHNKQSIESLTIDHTDGTVTENMSELVYDLELKKKQPSSESRISENGHEEDEMKDEKDKEDGLQTEFLKAFDRKMKYINPKKTLDLNLNETEEEKLLKDGKAEIENKNSAYISNIIDVTQMNKEVDGTFLCSDKNEQKHEKDTRKDNLEIIAVDGIKPSKLEDAHDESKPDKKKKKIRKEQKESEVLEIEQLESFNKAKETPDKKIKPKFFKKKDKKDKRSRKMSKGSKTDEMTDTSDDEQVSEFIDLKSSIKKQHTNTITMETGKKEDIIKMEPLQMTVKTYSDVQIMEQGEKQIEHSIKPLKTDQINTAIDANTLELVNDLKLKEQPVSIMHVNESGHEKEGIKGKINKQDELQTEIPQTLETELIYIDQTITLDMNLNETQEDKFLKDINGDDENKKSTKILACISDATNIDVMQVHKEKDDTLLFSDKNQQKHEIDTRKDNSEIITVSRIKPSKLEENDDEFNSDKKREKDKKLLGKKQTKSEVLEMEEVEYLDETKPATPDKKKITDIPACISDATNADVSQLHKEEDTLSCSNKNKSKNKEVEREDNFKVATDSVDGIKPSKLGEPFNEFNPDMKMENEKKQFERESKQSELLKNEELENFNEIRAASPEQKNTSPFFKQMGSETDDMTDSSDDEQVPETSDLESSVKQQPVKTIPSINDKEKDKVELMQTTKKTVSDVQIIKQGEKQIERSIKSHATDVDTVVTEHMSELVHDSKLEEQPISISHINKIMHEEDDIKDEKDMHDQLQTEIPQIETKQSKDINGDSKLEPTEIPVCISDSTNISVTHMHKEEDNTLLFSDKNSQKNDTRKDNSEIITDPVSGIKPPKHEESHESLTLRRKEKKTKNN</sequence>
<feature type="compositionally biased region" description="Basic and acidic residues" evidence="1">
    <location>
        <begin position="672"/>
        <end position="690"/>
    </location>
</feature>
<feature type="compositionally biased region" description="Basic and acidic residues" evidence="1">
    <location>
        <begin position="362"/>
        <end position="375"/>
    </location>
</feature>
<feature type="compositionally biased region" description="Basic residues" evidence="1">
    <location>
        <begin position="411"/>
        <end position="431"/>
    </location>
</feature>
<feature type="region of interest" description="Disordered" evidence="1">
    <location>
        <begin position="404"/>
        <end position="445"/>
    </location>
</feature>
<feature type="compositionally biased region" description="Basic and acidic residues" evidence="1">
    <location>
        <begin position="7"/>
        <end position="17"/>
    </location>
</feature>
<feature type="region of interest" description="Disordered" evidence="1">
    <location>
        <begin position="338"/>
        <end position="388"/>
    </location>
</feature>
<feature type="region of interest" description="Disordered" evidence="1">
    <location>
        <begin position="166"/>
        <end position="218"/>
    </location>
</feature>
<feature type="region of interest" description="Disordered" evidence="1">
    <location>
        <begin position="665"/>
        <end position="690"/>
    </location>
</feature>
<feature type="region of interest" description="Disordered" evidence="1">
    <location>
        <begin position="236"/>
        <end position="268"/>
    </location>
</feature>
<feature type="region of interest" description="Disordered" evidence="1">
    <location>
        <begin position="952"/>
        <end position="982"/>
    </location>
</feature>
<dbReference type="GeneID" id="102805419"/>
<feature type="compositionally biased region" description="Basic and acidic residues" evidence="1">
    <location>
        <begin position="338"/>
        <end position="353"/>
    </location>
</feature>
<keyword evidence="2" id="KW-1185">Reference proteome</keyword>
<dbReference type="Proteomes" id="UP000694865">
    <property type="component" value="Unplaced"/>
</dbReference>
<protein>
    <submittedName>
        <fullName evidence="3">Leucine-rich repeat-containing protein DDB_G0290503-like</fullName>
    </submittedName>
</protein>
<feature type="compositionally biased region" description="Basic and acidic residues" evidence="1">
    <location>
        <begin position="783"/>
        <end position="808"/>
    </location>
</feature>
<feature type="compositionally biased region" description="Basic and acidic residues" evidence="1">
    <location>
        <begin position="749"/>
        <end position="759"/>
    </location>
</feature>
<accession>A0ABM0M6J1</accession>
<evidence type="ECO:0000313" key="2">
    <source>
        <dbReference type="Proteomes" id="UP000694865"/>
    </source>
</evidence>
<feature type="region of interest" description="Disordered" evidence="1">
    <location>
        <begin position="44"/>
        <end position="144"/>
    </location>
</feature>
<feature type="compositionally biased region" description="Polar residues" evidence="1">
    <location>
        <begin position="854"/>
        <end position="863"/>
    </location>
</feature>
<feature type="compositionally biased region" description="Basic and acidic residues" evidence="1">
    <location>
        <begin position="1037"/>
        <end position="1049"/>
    </location>
</feature>
<feature type="region of interest" description="Disordered" evidence="1">
    <location>
        <begin position="1"/>
        <end position="30"/>
    </location>
</feature>
<reference evidence="3" key="1">
    <citation type="submission" date="2025-08" db="UniProtKB">
        <authorList>
            <consortium name="RefSeq"/>
        </authorList>
    </citation>
    <scope>IDENTIFICATION</scope>
    <source>
        <tissue evidence="3">Testes</tissue>
    </source>
</reference>
<feature type="compositionally biased region" description="Low complexity" evidence="1">
    <location>
        <begin position="71"/>
        <end position="88"/>
    </location>
</feature>
<feature type="region of interest" description="Disordered" evidence="1">
    <location>
        <begin position="736"/>
        <end position="876"/>
    </location>
</feature>
<feature type="region of interest" description="Disordered" evidence="1">
    <location>
        <begin position="998"/>
        <end position="1058"/>
    </location>
</feature>
<feature type="compositionally biased region" description="Basic and acidic residues" evidence="1">
    <location>
        <begin position="183"/>
        <end position="197"/>
    </location>
</feature>
<dbReference type="RefSeq" id="XP_006815632.1">
    <property type="nucleotide sequence ID" value="XM_006815569.1"/>
</dbReference>